<dbReference type="GO" id="GO:0009409">
    <property type="term" value="P:response to cold"/>
    <property type="evidence" value="ECO:0007669"/>
    <property type="project" value="TreeGrafter"/>
</dbReference>
<feature type="binding site" evidence="6">
    <location>
        <position position="26"/>
    </location>
    <ligand>
        <name>Ca(2+)</name>
        <dbReference type="ChEBI" id="CHEBI:29108"/>
        <label>1</label>
    </ligand>
</feature>
<keyword evidence="9" id="KW-1185">Reference proteome</keyword>
<dbReference type="AlphaFoldDB" id="A0AAD5NLG1"/>
<dbReference type="GO" id="GO:0005509">
    <property type="term" value="F:calcium ion binding"/>
    <property type="evidence" value="ECO:0007669"/>
    <property type="project" value="InterPro"/>
</dbReference>
<evidence type="ECO:0000313" key="9">
    <source>
        <dbReference type="Proteomes" id="UP001064489"/>
    </source>
</evidence>
<feature type="binding site" evidence="6">
    <location>
        <position position="302"/>
    </location>
    <ligand>
        <name>Ca(2+)</name>
        <dbReference type="ChEBI" id="CHEBI:29108"/>
        <label>1</label>
    </ligand>
</feature>
<feature type="binding site" evidence="6">
    <location>
        <position position="301"/>
    </location>
    <ligand>
        <name>Ca(2+)</name>
        <dbReference type="ChEBI" id="CHEBI:29108"/>
        <label>1</label>
    </ligand>
</feature>
<sequence>MSTLRVPDAVFTPNQDAEKLRKAFQGFGTDEEAVIWVLGHRNASQRKKIRDAYMQLYNESLIDRLHSELSGDFKNAVILWTYDPAERDAKLANEVLKKKRKDIKHLQVIIEIACASSPYHLVAMREAYCSLFDCSLEEDIVSEIPFPKRKILLGLVSSFRYDKEMVYMDVANSEAAKLHEAIKAKQLDHDQVVYILGTRNFHQLRETFRCYERNYGNPIKQDIKNCGDSDLENLLKKVISCIDTPEKHFAEVIRNSIIGLGTDEDSLTRAIVTRAEVDLKKVREEYSNMYKDDLDKAVIGDTSGYYKDFLLTLLGSKF</sequence>
<dbReference type="PRINTS" id="PR00196">
    <property type="entry name" value="ANNEXIN"/>
</dbReference>
<feature type="binding site" evidence="6">
    <location>
        <position position="24"/>
    </location>
    <ligand>
        <name>Ca(2+)</name>
        <dbReference type="ChEBI" id="CHEBI:29108"/>
        <label>1</label>
    </ligand>
</feature>
<feature type="binding site" evidence="6">
    <location>
        <position position="261"/>
    </location>
    <ligand>
        <name>Ca(2+)</name>
        <dbReference type="ChEBI" id="CHEBI:29108"/>
        <label>1</label>
    </ligand>
</feature>
<dbReference type="Gene3D" id="1.10.220.10">
    <property type="entry name" value="Annexin"/>
    <property type="match status" value="4"/>
</dbReference>
<keyword evidence="4 7" id="KW-0041">Annexin</keyword>
<evidence type="ECO:0000256" key="3">
    <source>
        <dbReference type="ARBA" id="ARBA00022837"/>
    </source>
</evidence>
<feature type="binding site" evidence="6">
    <location>
        <position position="68"/>
    </location>
    <ligand>
        <name>Ca(2+)</name>
        <dbReference type="ChEBI" id="CHEBI:29108"/>
        <label>1</label>
    </ligand>
</feature>
<evidence type="ECO:0000256" key="6">
    <source>
        <dbReference type="PIRSR" id="PIRSR609118-1"/>
    </source>
</evidence>
<dbReference type="InterPro" id="IPR037104">
    <property type="entry name" value="Annexin_sf"/>
</dbReference>
<feature type="binding site" evidence="6">
    <location>
        <position position="257"/>
    </location>
    <ligand>
        <name>Ca(2+)</name>
        <dbReference type="ChEBI" id="CHEBI:29108"/>
        <label>2</label>
    </ligand>
</feature>
<dbReference type="FunFam" id="1.10.220.10:FF:000001">
    <property type="entry name" value="Annexin"/>
    <property type="match status" value="1"/>
</dbReference>
<evidence type="ECO:0000256" key="1">
    <source>
        <dbReference type="ARBA" id="ARBA00022723"/>
    </source>
</evidence>
<reference evidence="8" key="1">
    <citation type="journal article" date="2022" name="Plant J.">
        <title>Strategies of tolerance reflected in two North American maple genomes.</title>
        <authorList>
            <person name="McEvoy S.L."/>
            <person name="Sezen U.U."/>
            <person name="Trouern-Trend A."/>
            <person name="McMahon S.M."/>
            <person name="Schaberg P.G."/>
            <person name="Yang J."/>
            <person name="Wegrzyn J.L."/>
            <person name="Swenson N.G."/>
        </authorList>
    </citation>
    <scope>NUCLEOTIDE SEQUENCE</scope>
    <source>
        <strain evidence="8">91603</strain>
    </source>
</reference>
<dbReference type="GO" id="GO:0009408">
    <property type="term" value="P:response to heat"/>
    <property type="evidence" value="ECO:0007669"/>
    <property type="project" value="TreeGrafter"/>
</dbReference>
<evidence type="ECO:0000256" key="7">
    <source>
        <dbReference type="RuleBase" id="RU003540"/>
    </source>
</evidence>
<dbReference type="GO" id="GO:0005737">
    <property type="term" value="C:cytoplasm"/>
    <property type="evidence" value="ECO:0007669"/>
    <property type="project" value="TreeGrafter"/>
</dbReference>
<dbReference type="PROSITE" id="PS51897">
    <property type="entry name" value="ANNEXIN_2"/>
    <property type="match status" value="4"/>
</dbReference>
<dbReference type="InterPro" id="IPR009118">
    <property type="entry name" value="AnnexinD_plant"/>
</dbReference>
<dbReference type="SUPFAM" id="SSF47874">
    <property type="entry name" value="Annexin"/>
    <property type="match status" value="1"/>
</dbReference>
<dbReference type="FunFam" id="1.10.220.10:FF:000006">
    <property type="entry name" value="Annexin"/>
    <property type="match status" value="1"/>
</dbReference>
<name>A0AAD5NLG1_ACENE</name>
<keyword evidence="3 6" id="KW-0106">Calcium</keyword>
<dbReference type="InterPro" id="IPR001464">
    <property type="entry name" value="Annexin"/>
</dbReference>
<dbReference type="GO" id="GO:0001786">
    <property type="term" value="F:phosphatidylserine binding"/>
    <property type="evidence" value="ECO:0007669"/>
    <property type="project" value="TreeGrafter"/>
</dbReference>
<dbReference type="Pfam" id="PF00191">
    <property type="entry name" value="Annexin"/>
    <property type="match status" value="4"/>
</dbReference>
<accession>A0AAD5NLG1</accession>
<dbReference type="GO" id="GO:0009651">
    <property type="term" value="P:response to salt stress"/>
    <property type="evidence" value="ECO:0007669"/>
    <property type="project" value="TreeGrafter"/>
</dbReference>
<keyword evidence="5 7" id="KW-0111">Calcium/phospholipid-binding</keyword>
<protein>
    <recommendedName>
        <fullName evidence="7">Annexin</fullName>
    </recommendedName>
</protein>
<evidence type="ECO:0000256" key="5">
    <source>
        <dbReference type="ARBA" id="ARBA00023302"/>
    </source>
</evidence>
<comment type="caution">
    <text evidence="8">The sequence shown here is derived from an EMBL/GenBank/DDBJ whole genome shotgun (WGS) entry which is preliminary data.</text>
</comment>
<dbReference type="InterPro" id="IPR018252">
    <property type="entry name" value="Annexin_repeat_CS"/>
</dbReference>
<dbReference type="GO" id="GO:0005886">
    <property type="term" value="C:plasma membrane"/>
    <property type="evidence" value="ECO:0007669"/>
    <property type="project" value="TreeGrafter"/>
</dbReference>
<proteinExistence type="inferred from homology"/>
<reference evidence="8" key="2">
    <citation type="submission" date="2023-02" db="EMBL/GenBank/DDBJ databases">
        <authorList>
            <person name="Swenson N.G."/>
            <person name="Wegrzyn J.L."/>
            <person name="Mcevoy S.L."/>
        </authorList>
    </citation>
    <scope>NUCLEOTIDE SEQUENCE</scope>
    <source>
        <strain evidence="8">91603</strain>
        <tissue evidence="8">Leaf</tissue>
    </source>
</reference>
<dbReference type="GO" id="GO:0009414">
    <property type="term" value="P:response to water deprivation"/>
    <property type="evidence" value="ECO:0007669"/>
    <property type="project" value="TreeGrafter"/>
</dbReference>
<feature type="binding site" evidence="6">
    <location>
        <position position="28"/>
    </location>
    <ligand>
        <name>Ca(2+)</name>
        <dbReference type="ChEBI" id="CHEBI:29108"/>
        <label>1</label>
    </ligand>
</feature>
<dbReference type="FunFam" id="1.10.220.10:FF:000009">
    <property type="entry name" value="Annexin"/>
    <property type="match status" value="1"/>
</dbReference>
<comment type="similarity">
    <text evidence="7">Belongs to the annexin family.</text>
</comment>
<dbReference type="Proteomes" id="UP001064489">
    <property type="component" value="Chromosome 7"/>
</dbReference>
<dbReference type="PANTHER" id="PTHR10502">
    <property type="entry name" value="ANNEXIN"/>
    <property type="match status" value="1"/>
</dbReference>
<keyword evidence="2 7" id="KW-0677">Repeat</keyword>
<dbReference type="PANTHER" id="PTHR10502:SF99">
    <property type="entry name" value="ANNEXIN D3"/>
    <property type="match status" value="1"/>
</dbReference>
<dbReference type="GO" id="GO:0005544">
    <property type="term" value="F:calcium-dependent phospholipid binding"/>
    <property type="evidence" value="ECO:0007669"/>
    <property type="project" value="UniProtKB-KW"/>
</dbReference>
<dbReference type="SMART" id="SM00335">
    <property type="entry name" value="ANX"/>
    <property type="match status" value="4"/>
</dbReference>
<comment type="domain">
    <text evidence="7">A pair of annexin repeats may form one binding site for calcium and phospholipid.</text>
</comment>
<dbReference type="EMBL" id="JAJSOW010000104">
    <property type="protein sequence ID" value="KAI9169215.1"/>
    <property type="molecule type" value="Genomic_DNA"/>
</dbReference>
<evidence type="ECO:0000256" key="2">
    <source>
        <dbReference type="ARBA" id="ARBA00022737"/>
    </source>
</evidence>
<dbReference type="InterPro" id="IPR018502">
    <property type="entry name" value="Annexin_repeat"/>
</dbReference>
<dbReference type="PROSITE" id="PS00223">
    <property type="entry name" value="ANNEXIN_1"/>
    <property type="match status" value="1"/>
</dbReference>
<evidence type="ECO:0000313" key="8">
    <source>
        <dbReference type="EMBL" id="KAI9169215.1"/>
    </source>
</evidence>
<keyword evidence="1 6" id="KW-0479">Metal-binding</keyword>
<dbReference type="PRINTS" id="PR01814">
    <property type="entry name" value="ANNEXINPLANT"/>
</dbReference>
<evidence type="ECO:0000256" key="4">
    <source>
        <dbReference type="ARBA" id="ARBA00023216"/>
    </source>
</evidence>
<organism evidence="8 9">
    <name type="scientific">Acer negundo</name>
    <name type="common">Box elder</name>
    <dbReference type="NCBI Taxonomy" id="4023"/>
    <lineage>
        <taxon>Eukaryota</taxon>
        <taxon>Viridiplantae</taxon>
        <taxon>Streptophyta</taxon>
        <taxon>Embryophyta</taxon>
        <taxon>Tracheophyta</taxon>
        <taxon>Spermatophyta</taxon>
        <taxon>Magnoliopsida</taxon>
        <taxon>eudicotyledons</taxon>
        <taxon>Gunneridae</taxon>
        <taxon>Pentapetalae</taxon>
        <taxon>rosids</taxon>
        <taxon>malvids</taxon>
        <taxon>Sapindales</taxon>
        <taxon>Sapindaceae</taxon>
        <taxon>Hippocastanoideae</taxon>
        <taxon>Acereae</taxon>
        <taxon>Acer</taxon>
    </lineage>
</organism>
<dbReference type="FunFam" id="1.10.220.10:FF:000008">
    <property type="entry name" value="Annexin"/>
    <property type="match status" value="1"/>
</dbReference>
<gene>
    <name evidence="8" type="ORF">LWI28_009036</name>
</gene>